<dbReference type="PANTHER" id="PTHR43666:SF1">
    <property type="entry name" value="CONSERVED PROTEIN"/>
    <property type="match status" value="1"/>
</dbReference>
<evidence type="ECO:0000259" key="2">
    <source>
        <dbReference type="Pfam" id="PF01523"/>
    </source>
</evidence>
<reference evidence="4" key="1">
    <citation type="submission" date="2022-10" db="EMBL/GenBank/DDBJ databases">
        <authorList>
            <person name="Koch H."/>
        </authorList>
    </citation>
    <scope>NUCLEOTIDE SEQUENCE</scope>
    <source>
        <strain evidence="4">DNF</strain>
    </source>
</reference>
<dbReference type="AlphaFoldDB" id="A0AA86TG37"/>
<dbReference type="EMBL" id="OX365700">
    <property type="protein sequence ID" value="CAI4034189.1"/>
    <property type="molecule type" value="Genomic_DNA"/>
</dbReference>
<dbReference type="InterPro" id="IPR002510">
    <property type="entry name" value="Metalloprtase-TldD/E_N"/>
</dbReference>
<evidence type="ECO:0000313" key="4">
    <source>
        <dbReference type="EMBL" id="CAI4034189.1"/>
    </source>
</evidence>
<dbReference type="InterPro" id="IPR035068">
    <property type="entry name" value="TldD/PmbA_N"/>
</dbReference>
<dbReference type="InterPro" id="IPR045569">
    <property type="entry name" value="Metalloprtase-TldD/E_C"/>
</dbReference>
<feature type="domain" description="Metalloprotease TldD/E N-terminal" evidence="2">
    <location>
        <begin position="36"/>
        <end position="91"/>
    </location>
</feature>
<comment type="similarity">
    <text evidence="1">Belongs to the peptidase U62 family.</text>
</comment>
<dbReference type="InterPro" id="IPR036059">
    <property type="entry name" value="TldD/PmbA_sf"/>
</dbReference>
<dbReference type="Gene3D" id="3.30.2290.10">
    <property type="entry name" value="PmbA/TldD superfamily"/>
    <property type="match status" value="1"/>
</dbReference>
<dbReference type="GO" id="GO:0008237">
    <property type="term" value="F:metallopeptidase activity"/>
    <property type="evidence" value="ECO:0007669"/>
    <property type="project" value="InterPro"/>
</dbReference>
<sequence>MSSGLTSRQEFEFLTDLVLKHSSGDDTVMSLWDSIGGTTRFANNQIIQNVNARRVTLTVTVAFGRRRGTASTTDLTAGAVQDALKRAERIARVSPEDPEYLPSLPLQTYLALPCWRAETSAAGAARRLADARRMIGMCQGEGLNAAGIVATSDGIAALSTSQGLRAYEPRTEARFSVTVMDGEASAWASNAHRSCDQLAIEERTRLAIGKVKRAGSPKPLAAGRYTVLLEPAAVAGLLSWMIWLLDAKSYEKGTSPFSGKLGHPLIDPRLNLHNLPLHPDLLGMSFDSDGVPSRESWWIQDGVLRQLAYDRFTAHTKAVPPISLPEAPCLSGDGIGDDLIATTEQGILVSNLWYLRVVSHTDLTLTGMTRDGTFLIENGKIAGAVHNFRFHESPLKAFSNLDECTHPAETVTAETGKMLVPAMRIRDFHFSSVTRF</sequence>
<evidence type="ECO:0000259" key="3">
    <source>
        <dbReference type="Pfam" id="PF19289"/>
    </source>
</evidence>
<organism evidence="4 5">
    <name type="scientific">Nitrospira tepida</name>
    <dbReference type="NCBI Taxonomy" id="2973512"/>
    <lineage>
        <taxon>Bacteria</taxon>
        <taxon>Pseudomonadati</taxon>
        <taxon>Nitrospirota</taxon>
        <taxon>Nitrospiria</taxon>
        <taxon>Nitrospirales</taxon>
        <taxon>Nitrospiraceae</taxon>
        <taxon>Nitrospira</taxon>
    </lineage>
</organism>
<proteinExistence type="inferred from homology"/>
<evidence type="ECO:0000256" key="1">
    <source>
        <dbReference type="ARBA" id="ARBA00005836"/>
    </source>
</evidence>
<dbReference type="GO" id="GO:0006508">
    <property type="term" value="P:proteolysis"/>
    <property type="evidence" value="ECO:0007669"/>
    <property type="project" value="InterPro"/>
</dbReference>
<evidence type="ECO:0000313" key="5">
    <source>
        <dbReference type="Proteomes" id="UP001179121"/>
    </source>
</evidence>
<accession>A0AA86TG37</accession>
<feature type="domain" description="Metalloprotease TldD/E C-terminal" evidence="3">
    <location>
        <begin position="223"/>
        <end position="431"/>
    </location>
</feature>
<dbReference type="RefSeq" id="WP_289271595.1">
    <property type="nucleotide sequence ID" value="NZ_OX365700.1"/>
</dbReference>
<dbReference type="Pfam" id="PF01523">
    <property type="entry name" value="PmbA_TldD_1st"/>
    <property type="match status" value="1"/>
</dbReference>
<gene>
    <name evidence="4" type="ORF">DNFV4_04633</name>
</gene>
<dbReference type="PANTHER" id="PTHR43666">
    <property type="entry name" value="TLDD PROTEIN"/>
    <property type="match status" value="1"/>
</dbReference>
<dbReference type="Proteomes" id="UP001179121">
    <property type="component" value="Chromosome"/>
</dbReference>
<dbReference type="SUPFAM" id="SSF111283">
    <property type="entry name" value="Putative modulator of DNA gyrase, PmbA/TldD"/>
    <property type="match status" value="1"/>
</dbReference>
<keyword evidence="5" id="KW-1185">Reference proteome</keyword>
<dbReference type="KEGG" id="nti:DNFV4_04633"/>
<dbReference type="Pfam" id="PF19289">
    <property type="entry name" value="PmbA_TldD_3rd"/>
    <property type="match status" value="1"/>
</dbReference>
<protein>
    <submittedName>
        <fullName evidence="4">TldE/PmbA family protein, Actinobacterial subgroup</fullName>
    </submittedName>
</protein>
<name>A0AA86TG37_9BACT</name>